<dbReference type="GeneID" id="9670594"/>
<dbReference type="HOGENOM" id="CLU_1619493_0_0_1"/>
<sequence>MAYRSADLRVVITLLKAATRATGRTFLAGTTHGVDFRVAVVLLKAAMANRTFLAAATAFRSANLRATASNTFLALRTLNEGSAESRTWKSLSSTVVFHMLDIASKEFVLVENHIPNGNDLVAVCTEMDLARLAVFNHYAVSADQINSSPVNLNPKEGFLLDHTP</sequence>
<proteinExistence type="predicted"/>
<organism evidence="1 2">
    <name type="scientific">Fusarium vanettenii (strain ATCC MYA-4622 / CBS 123669 / FGSC 9596 / NRRL 45880 / 77-13-4)</name>
    <name type="common">Fusarium solani subsp. pisi</name>
    <dbReference type="NCBI Taxonomy" id="660122"/>
    <lineage>
        <taxon>Eukaryota</taxon>
        <taxon>Fungi</taxon>
        <taxon>Dikarya</taxon>
        <taxon>Ascomycota</taxon>
        <taxon>Pezizomycotina</taxon>
        <taxon>Sordariomycetes</taxon>
        <taxon>Hypocreomycetidae</taxon>
        <taxon>Hypocreales</taxon>
        <taxon>Nectriaceae</taxon>
        <taxon>Fusarium</taxon>
        <taxon>Fusarium solani species complex</taxon>
        <taxon>Fusarium vanettenii</taxon>
    </lineage>
</organism>
<evidence type="ECO:0000313" key="1">
    <source>
        <dbReference type="EMBL" id="EEU38425.1"/>
    </source>
</evidence>
<dbReference type="KEGG" id="nhe:NECHADRAFT_88540"/>
<reference evidence="1 2" key="1">
    <citation type="journal article" date="2009" name="PLoS Genet.">
        <title>The genome of Nectria haematococca: contribution of supernumerary chromosomes to gene expansion.</title>
        <authorList>
            <person name="Coleman J.J."/>
            <person name="Rounsley S.D."/>
            <person name="Rodriguez-Carres M."/>
            <person name="Kuo A."/>
            <person name="Wasmann C.C."/>
            <person name="Grimwood J."/>
            <person name="Schmutz J."/>
            <person name="Taga M."/>
            <person name="White G.J."/>
            <person name="Zhou S."/>
            <person name="Schwartz D.C."/>
            <person name="Freitag M."/>
            <person name="Ma L.J."/>
            <person name="Danchin E.G."/>
            <person name="Henrissat B."/>
            <person name="Coutinho P.M."/>
            <person name="Nelson D.R."/>
            <person name="Straney D."/>
            <person name="Napoli C.A."/>
            <person name="Barker B.M."/>
            <person name="Gribskov M."/>
            <person name="Rep M."/>
            <person name="Kroken S."/>
            <person name="Molnar I."/>
            <person name="Rensing C."/>
            <person name="Kennell J.C."/>
            <person name="Zamora J."/>
            <person name="Farman M.L."/>
            <person name="Selker E.U."/>
            <person name="Salamov A."/>
            <person name="Shapiro H."/>
            <person name="Pangilinan J."/>
            <person name="Lindquist E."/>
            <person name="Lamers C."/>
            <person name="Grigoriev I.V."/>
            <person name="Geiser D.M."/>
            <person name="Covert S.F."/>
            <person name="Temporini E."/>
            <person name="Vanetten H.D."/>
        </authorList>
    </citation>
    <scope>NUCLEOTIDE SEQUENCE [LARGE SCALE GENOMIC DNA]</scope>
    <source>
        <strain evidence="2">ATCC MYA-4622 / CBS 123669 / FGSC 9596 / NRRL 45880 / 77-13-4</strain>
    </source>
</reference>
<gene>
    <name evidence="1" type="ORF">NECHADRAFT_88540</name>
</gene>
<dbReference type="VEuPathDB" id="FungiDB:NECHADRAFT_88540"/>
<dbReference type="Proteomes" id="UP000005206">
    <property type="component" value="Chromosome 14"/>
</dbReference>
<dbReference type="AlphaFoldDB" id="C7ZBT7"/>
<dbReference type="EMBL" id="GG698916">
    <property type="protein sequence ID" value="EEU38425.1"/>
    <property type="molecule type" value="Genomic_DNA"/>
</dbReference>
<evidence type="ECO:0000313" key="2">
    <source>
        <dbReference type="Proteomes" id="UP000005206"/>
    </source>
</evidence>
<dbReference type="RefSeq" id="XP_003044138.1">
    <property type="nucleotide sequence ID" value="XM_003044092.1"/>
</dbReference>
<accession>C7ZBT7</accession>
<keyword evidence="2" id="KW-1185">Reference proteome</keyword>
<protein>
    <submittedName>
        <fullName evidence="1">Uncharacterized protein</fullName>
    </submittedName>
</protein>
<dbReference type="InParanoid" id="C7ZBT7"/>
<name>C7ZBT7_FUSV7</name>